<sequence length="62" mass="6768">MKITINIREVYGVAKAYPVCDKAKLFARIAGTTTLTSQTLALVAKLGYEVELVNNLKLELVA</sequence>
<evidence type="ECO:0000313" key="2">
    <source>
        <dbReference type="EMBL" id="CAB4189469.1"/>
    </source>
</evidence>
<protein>
    <submittedName>
        <fullName evidence="1">Uncharacterized protein</fullName>
    </submittedName>
</protein>
<proteinExistence type="predicted"/>
<dbReference type="EMBL" id="LR796445">
    <property type="protein sequence ID" value="CAB4145397.1"/>
    <property type="molecule type" value="Genomic_DNA"/>
</dbReference>
<name>A0A6J5MHZ8_9CAUD</name>
<evidence type="ECO:0000313" key="1">
    <source>
        <dbReference type="EMBL" id="CAB4145397.1"/>
    </source>
</evidence>
<gene>
    <name evidence="2" type="ORF">UFOVP1207_3</name>
    <name evidence="1" type="ORF">UFOVP474_7</name>
</gene>
<organism evidence="1">
    <name type="scientific">uncultured Caudovirales phage</name>
    <dbReference type="NCBI Taxonomy" id="2100421"/>
    <lineage>
        <taxon>Viruses</taxon>
        <taxon>Duplodnaviria</taxon>
        <taxon>Heunggongvirae</taxon>
        <taxon>Uroviricota</taxon>
        <taxon>Caudoviricetes</taxon>
        <taxon>Peduoviridae</taxon>
        <taxon>Maltschvirus</taxon>
        <taxon>Maltschvirus maltsch</taxon>
    </lineage>
</organism>
<dbReference type="EMBL" id="LR797155">
    <property type="protein sequence ID" value="CAB4189469.1"/>
    <property type="molecule type" value="Genomic_DNA"/>
</dbReference>
<reference evidence="1" key="1">
    <citation type="submission" date="2020-04" db="EMBL/GenBank/DDBJ databases">
        <authorList>
            <person name="Chiriac C."/>
            <person name="Salcher M."/>
            <person name="Ghai R."/>
            <person name="Kavagutti S V."/>
        </authorList>
    </citation>
    <scope>NUCLEOTIDE SEQUENCE</scope>
</reference>
<accession>A0A6J5MHZ8</accession>